<evidence type="ECO:0000313" key="2">
    <source>
        <dbReference type="EMBL" id="CAB1418062.1"/>
    </source>
</evidence>
<proteinExistence type="predicted"/>
<gene>
    <name evidence="2" type="ORF">PLEPLA_LOCUS5884</name>
</gene>
<feature type="region of interest" description="Disordered" evidence="1">
    <location>
        <begin position="1"/>
        <end position="22"/>
    </location>
</feature>
<feature type="compositionally biased region" description="Polar residues" evidence="1">
    <location>
        <begin position="1"/>
        <end position="12"/>
    </location>
</feature>
<dbReference type="AlphaFoldDB" id="A0A9N7TSP1"/>
<comment type="caution">
    <text evidence="2">The sequence shown here is derived from an EMBL/GenBank/DDBJ whole genome shotgun (WGS) entry which is preliminary data.</text>
</comment>
<dbReference type="EMBL" id="CADEAL010000302">
    <property type="protein sequence ID" value="CAB1418062.1"/>
    <property type="molecule type" value="Genomic_DNA"/>
</dbReference>
<evidence type="ECO:0000313" key="3">
    <source>
        <dbReference type="Proteomes" id="UP001153269"/>
    </source>
</evidence>
<evidence type="ECO:0000256" key="1">
    <source>
        <dbReference type="SAM" id="MobiDB-lite"/>
    </source>
</evidence>
<protein>
    <submittedName>
        <fullName evidence="2">Uncharacterized protein</fullName>
    </submittedName>
</protein>
<sequence>MTRATLVTSSSAGLDPETRRHGDITSAAAHSFSMKNSHIGTGELSPLVCFERWCELQSQVCVPVDNTSSPGSRGKKKLLKDEERDIEWLSEGLLEQLASWLAGHRPDVC</sequence>
<organism evidence="2 3">
    <name type="scientific">Pleuronectes platessa</name>
    <name type="common">European plaice</name>
    <dbReference type="NCBI Taxonomy" id="8262"/>
    <lineage>
        <taxon>Eukaryota</taxon>
        <taxon>Metazoa</taxon>
        <taxon>Chordata</taxon>
        <taxon>Craniata</taxon>
        <taxon>Vertebrata</taxon>
        <taxon>Euteleostomi</taxon>
        <taxon>Actinopterygii</taxon>
        <taxon>Neopterygii</taxon>
        <taxon>Teleostei</taxon>
        <taxon>Neoteleostei</taxon>
        <taxon>Acanthomorphata</taxon>
        <taxon>Carangaria</taxon>
        <taxon>Pleuronectiformes</taxon>
        <taxon>Pleuronectoidei</taxon>
        <taxon>Pleuronectidae</taxon>
        <taxon>Pleuronectes</taxon>
    </lineage>
</organism>
<accession>A0A9N7TSP1</accession>
<name>A0A9N7TSP1_PLEPL</name>
<keyword evidence="3" id="KW-1185">Reference proteome</keyword>
<reference evidence="2" key="1">
    <citation type="submission" date="2020-03" db="EMBL/GenBank/DDBJ databases">
        <authorList>
            <person name="Weist P."/>
        </authorList>
    </citation>
    <scope>NUCLEOTIDE SEQUENCE</scope>
</reference>
<dbReference type="Proteomes" id="UP001153269">
    <property type="component" value="Unassembled WGS sequence"/>
</dbReference>